<dbReference type="OrthoDB" id="1301570at2759"/>
<comment type="caution">
    <text evidence="3">The sequence shown here is derived from an EMBL/GenBank/DDBJ whole genome shotgun (WGS) entry which is preliminary data.</text>
</comment>
<dbReference type="Gene3D" id="3.30.70.600">
    <property type="entry name" value="Ribosomal protein S10 domain"/>
    <property type="match status" value="1"/>
</dbReference>
<accession>A0A8T3BXY1</accession>
<protein>
    <recommendedName>
        <fullName evidence="2">Myb/SANT-like domain-containing protein</fullName>
    </recommendedName>
</protein>
<feature type="domain" description="Myb/SANT-like" evidence="2">
    <location>
        <begin position="215"/>
        <end position="303"/>
    </location>
</feature>
<dbReference type="PANTHER" id="PTHR46929">
    <property type="entry name" value="EXPRESSED PROTEIN"/>
    <property type="match status" value="1"/>
</dbReference>
<dbReference type="InterPro" id="IPR036838">
    <property type="entry name" value="Ribosomal_uS10_dom_sf"/>
</dbReference>
<evidence type="ECO:0000313" key="3">
    <source>
        <dbReference type="EMBL" id="KAI0520254.1"/>
    </source>
</evidence>
<proteinExistence type="predicted"/>
<dbReference type="PANTHER" id="PTHR46929:SF23">
    <property type="entry name" value="L10-INTERACTING MYB DOMAIN-CONTAINING PROTEIN-LIKE"/>
    <property type="match status" value="1"/>
</dbReference>
<evidence type="ECO:0000313" key="4">
    <source>
        <dbReference type="Proteomes" id="UP000829196"/>
    </source>
</evidence>
<keyword evidence="4" id="KW-1185">Reference proteome</keyword>
<evidence type="ECO:0000256" key="1">
    <source>
        <dbReference type="SAM" id="MobiDB-lite"/>
    </source>
</evidence>
<gene>
    <name evidence="3" type="ORF">KFK09_007725</name>
</gene>
<dbReference type="EMBL" id="JAGYWB010000006">
    <property type="protein sequence ID" value="KAI0520254.1"/>
    <property type="molecule type" value="Genomic_DNA"/>
</dbReference>
<dbReference type="AlphaFoldDB" id="A0A8T3BXY1"/>
<feature type="region of interest" description="Disordered" evidence="1">
    <location>
        <begin position="372"/>
        <end position="404"/>
    </location>
</feature>
<sequence length="490" mass="55751">MYLNYSVLEVILYCFFLLYTYLEQVGDSFDLHQGNQILPIIHSPLFSIDSSQSQIPAQLARLFQRETDYELAAETIFQDACFGFCKEKTSALQSPTLDIYTHTHPCTHQYPMGIGGIFTPEKFHLPAMKSRSCEEKAQDKVHRVRITLSSKNVKNLEKVCSELVSGGMNKRLRIDGDEGAPQRVSPISCRGPYEDRTYSPQLYQRQNKKGCTNFRWSPSMSRFLLSCLIEQAKLGLKVNKTFKRQAFIAAAEAVTERFKLLCSDSNVENHLRTIKTRFLQIKRLQSLSNTKFDEKEKKIIMDDVAYGAHIAANPKDEPFLNKPIEMYDEMAIICSEDNLTENFTNYLKEDPDGIAIVAPDDVNVVVDEDFEIEEDVDETPTRSQQVPSSSASTERTGQSSRRKHNLAEKIDHLASQIGELAEAIRTSRRGISSELFSEVMKCDGYDERSLGKAFDYLHENEKLGMAFLAKNGNLRQAWLAEFFSRSGLMN</sequence>
<dbReference type="Proteomes" id="UP000829196">
    <property type="component" value="Unassembled WGS sequence"/>
</dbReference>
<name>A0A8T3BXY1_DENNO</name>
<organism evidence="3 4">
    <name type="scientific">Dendrobium nobile</name>
    <name type="common">Orchid</name>
    <dbReference type="NCBI Taxonomy" id="94219"/>
    <lineage>
        <taxon>Eukaryota</taxon>
        <taxon>Viridiplantae</taxon>
        <taxon>Streptophyta</taxon>
        <taxon>Embryophyta</taxon>
        <taxon>Tracheophyta</taxon>
        <taxon>Spermatophyta</taxon>
        <taxon>Magnoliopsida</taxon>
        <taxon>Liliopsida</taxon>
        <taxon>Asparagales</taxon>
        <taxon>Orchidaceae</taxon>
        <taxon>Epidendroideae</taxon>
        <taxon>Malaxideae</taxon>
        <taxon>Dendrobiinae</taxon>
        <taxon>Dendrobium</taxon>
    </lineage>
</organism>
<evidence type="ECO:0000259" key="2">
    <source>
        <dbReference type="Pfam" id="PF12776"/>
    </source>
</evidence>
<dbReference type="InterPro" id="IPR024752">
    <property type="entry name" value="Myb/SANT-like_dom"/>
</dbReference>
<dbReference type="Pfam" id="PF12776">
    <property type="entry name" value="Myb_DNA-bind_3"/>
    <property type="match status" value="1"/>
</dbReference>
<feature type="compositionally biased region" description="Polar residues" evidence="1">
    <location>
        <begin position="381"/>
        <end position="399"/>
    </location>
</feature>
<reference evidence="3" key="1">
    <citation type="journal article" date="2022" name="Front. Genet.">
        <title>Chromosome-Scale Assembly of the Dendrobium nobile Genome Provides Insights Into the Molecular Mechanism of the Biosynthesis of the Medicinal Active Ingredient of Dendrobium.</title>
        <authorList>
            <person name="Xu Q."/>
            <person name="Niu S.-C."/>
            <person name="Li K.-L."/>
            <person name="Zheng P.-J."/>
            <person name="Zhang X.-J."/>
            <person name="Jia Y."/>
            <person name="Liu Y."/>
            <person name="Niu Y.-X."/>
            <person name="Yu L.-H."/>
            <person name="Chen D.-F."/>
            <person name="Zhang G.-Q."/>
        </authorList>
    </citation>
    <scope>NUCLEOTIDE SEQUENCE</scope>
    <source>
        <tissue evidence="3">Leaf</tissue>
    </source>
</reference>